<protein>
    <submittedName>
        <fullName evidence="1">Uncharacterized protein</fullName>
    </submittedName>
</protein>
<organism evidence="1 2">
    <name type="scientific">Hydnum rufescens UP504</name>
    <dbReference type="NCBI Taxonomy" id="1448309"/>
    <lineage>
        <taxon>Eukaryota</taxon>
        <taxon>Fungi</taxon>
        <taxon>Dikarya</taxon>
        <taxon>Basidiomycota</taxon>
        <taxon>Agaricomycotina</taxon>
        <taxon>Agaricomycetes</taxon>
        <taxon>Cantharellales</taxon>
        <taxon>Hydnaceae</taxon>
        <taxon>Hydnum</taxon>
    </lineage>
</organism>
<proteinExistence type="predicted"/>
<sequence length="81" mass="9284">MAIGWIYRQADEDDGVKALETSSPKHAPRRRWSSHQIRFCRSSQGLHEFPTDRFNLNKEADIDISLVLLIQCILKQSSGSQ</sequence>
<keyword evidence="2" id="KW-1185">Reference proteome</keyword>
<name>A0A9P6AC29_9AGAM</name>
<comment type="caution">
    <text evidence="1">The sequence shown here is derived from an EMBL/GenBank/DDBJ whole genome shotgun (WGS) entry which is preliminary data.</text>
</comment>
<evidence type="ECO:0000313" key="2">
    <source>
        <dbReference type="Proteomes" id="UP000886523"/>
    </source>
</evidence>
<dbReference type="Proteomes" id="UP000886523">
    <property type="component" value="Unassembled WGS sequence"/>
</dbReference>
<accession>A0A9P6AC29</accession>
<gene>
    <name evidence="1" type="ORF">BS47DRAFT_1402605</name>
</gene>
<dbReference type="EMBL" id="MU129406">
    <property type="protein sequence ID" value="KAF9503232.1"/>
    <property type="molecule type" value="Genomic_DNA"/>
</dbReference>
<dbReference type="AlphaFoldDB" id="A0A9P6AC29"/>
<evidence type="ECO:0000313" key="1">
    <source>
        <dbReference type="EMBL" id="KAF9503232.1"/>
    </source>
</evidence>
<reference evidence="1" key="1">
    <citation type="journal article" date="2020" name="Nat. Commun.">
        <title>Large-scale genome sequencing of mycorrhizal fungi provides insights into the early evolution of symbiotic traits.</title>
        <authorList>
            <person name="Miyauchi S."/>
            <person name="Kiss E."/>
            <person name="Kuo A."/>
            <person name="Drula E."/>
            <person name="Kohler A."/>
            <person name="Sanchez-Garcia M."/>
            <person name="Morin E."/>
            <person name="Andreopoulos B."/>
            <person name="Barry K.W."/>
            <person name="Bonito G."/>
            <person name="Buee M."/>
            <person name="Carver A."/>
            <person name="Chen C."/>
            <person name="Cichocki N."/>
            <person name="Clum A."/>
            <person name="Culley D."/>
            <person name="Crous P.W."/>
            <person name="Fauchery L."/>
            <person name="Girlanda M."/>
            <person name="Hayes R.D."/>
            <person name="Keri Z."/>
            <person name="LaButti K."/>
            <person name="Lipzen A."/>
            <person name="Lombard V."/>
            <person name="Magnuson J."/>
            <person name="Maillard F."/>
            <person name="Murat C."/>
            <person name="Nolan M."/>
            <person name="Ohm R.A."/>
            <person name="Pangilinan J."/>
            <person name="Pereira M.F."/>
            <person name="Perotto S."/>
            <person name="Peter M."/>
            <person name="Pfister S."/>
            <person name="Riley R."/>
            <person name="Sitrit Y."/>
            <person name="Stielow J.B."/>
            <person name="Szollosi G."/>
            <person name="Zifcakova L."/>
            <person name="Stursova M."/>
            <person name="Spatafora J.W."/>
            <person name="Tedersoo L."/>
            <person name="Vaario L.M."/>
            <person name="Yamada A."/>
            <person name="Yan M."/>
            <person name="Wang P."/>
            <person name="Xu J."/>
            <person name="Bruns T."/>
            <person name="Baldrian P."/>
            <person name="Vilgalys R."/>
            <person name="Dunand C."/>
            <person name="Henrissat B."/>
            <person name="Grigoriev I.V."/>
            <person name="Hibbett D."/>
            <person name="Nagy L.G."/>
            <person name="Martin F.M."/>
        </authorList>
    </citation>
    <scope>NUCLEOTIDE SEQUENCE</scope>
    <source>
        <strain evidence="1">UP504</strain>
    </source>
</reference>